<dbReference type="RefSeq" id="WP_367959332.1">
    <property type="nucleotide sequence ID" value="NZ_JBAKFK010000003.1"/>
</dbReference>
<comment type="caution">
    <text evidence="1">The sequence shown here is derived from an EMBL/GenBank/DDBJ whole genome shotgun (WGS) entry which is preliminary data.</text>
</comment>
<gene>
    <name evidence="1" type="ORF">V6X73_06460</name>
</gene>
<sequence length="223" mass="24706">MPIPKNHWDGLVYLHGLLPDTNRAGGSDRLVLSGGDFGLAYLTESWAARFVSELVRRYTVCFVGYSVSDPVMRYISDAVAADRESGESLPPMFAFVGYQPGTKAEVEEEWAAKDITPVPYLDEDNHKHLHHTLHAWAVLYRDGLKGKLQIINQAAMSPPHESTQEDDFVGRVLWAISDPGGKPARHFADLTSASSIEWLEPLSHRLWLEPDAGGTEPETLVAV</sequence>
<accession>A0ABV3TCK5</accession>
<reference evidence="1 2" key="1">
    <citation type="submission" date="2024-02" db="EMBL/GenBank/DDBJ databases">
        <title>New especies of Spiribacter isolated from saline water.</title>
        <authorList>
            <person name="Leon M.J."/>
            <person name="De La Haba R."/>
            <person name="Sanchez-Porro C."/>
            <person name="Ventosa A."/>
        </authorList>
    </citation>
    <scope>NUCLEOTIDE SEQUENCE [LARGE SCALE GENOMIC DNA]</scope>
    <source>
        <strain evidence="2">ag22IC6-390</strain>
    </source>
</reference>
<organism evidence="1 2">
    <name type="scientific">Spiribacter pallidus</name>
    <dbReference type="NCBI Taxonomy" id="1987936"/>
    <lineage>
        <taxon>Bacteria</taxon>
        <taxon>Pseudomonadati</taxon>
        <taxon>Pseudomonadota</taxon>
        <taxon>Gammaproteobacteria</taxon>
        <taxon>Chromatiales</taxon>
        <taxon>Ectothiorhodospiraceae</taxon>
        <taxon>Spiribacter</taxon>
    </lineage>
</organism>
<dbReference type="Proteomes" id="UP001556709">
    <property type="component" value="Unassembled WGS sequence"/>
</dbReference>
<name>A0ABV3TCK5_9GAMM</name>
<dbReference type="EMBL" id="JBAKFM010000003">
    <property type="protein sequence ID" value="MEX0469364.1"/>
    <property type="molecule type" value="Genomic_DNA"/>
</dbReference>
<evidence type="ECO:0000313" key="1">
    <source>
        <dbReference type="EMBL" id="MEX0469364.1"/>
    </source>
</evidence>
<protein>
    <submittedName>
        <fullName evidence="1">SIR2 family protein</fullName>
    </submittedName>
</protein>
<dbReference type="Pfam" id="PF13289">
    <property type="entry name" value="SIR2_2"/>
    <property type="match status" value="1"/>
</dbReference>
<proteinExistence type="predicted"/>
<keyword evidence="2" id="KW-1185">Reference proteome</keyword>
<evidence type="ECO:0000313" key="2">
    <source>
        <dbReference type="Proteomes" id="UP001556709"/>
    </source>
</evidence>